<evidence type="ECO:0000256" key="2">
    <source>
        <dbReference type="ARBA" id="ARBA00022679"/>
    </source>
</evidence>
<dbReference type="PANTHER" id="PTHR13090">
    <property type="entry name" value="ARGININE-HYDROXYLASE NDUFAF5, MITOCHONDRIAL"/>
    <property type="match status" value="1"/>
</dbReference>
<name>A0AAN8IQF9_TRICO</name>
<dbReference type="GO" id="GO:0032259">
    <property type="term" value="P:methylation"/>
    <property type="evidence" value="ECO:0007669"/>
    <property type="project" value="UniProtKB-KW"/>
</dbReference>
<sequence length="143" mass="16161">GVGLHISPFIKPQDIGSLLNKAGFDLVTLDSEEIQVGYPHMMALMYDLQLMAESHCTFSRSRTIRKDVLVAADAIYRTMYGKDDRYPATFRVISFIGWKPGPDMPKPAKRGSQNVSFKDLGKIVEDPHLMEKLSKKEDDSNRK</sequence>
<feature type="non-terminal residue" evidence="3">
    <location>
        <position position="1"/>
    </location>
</feature>
<dbReference type="InterPro" id="IPR050602">
    <property type="entry name" value="Malonyl-ACP_OMT"/>
</dbReference>
<keyword evidence="1" id="KW-0489">Methyltransferase</keyword>
<dbReference type="EMBL" id="WIXE01010071">
    <property type="protein sequence ID" value="KAK5977912.1"/>
    <property type="molecule type" value="Genomic_DNA"/>
</dbReference>
<protein>
    <submittedName>
        <fullName evidence="3">NADH:ubiquinone oxidoreductase complex assembly factor 5</fullName>
    </submittedName>
</protein>
<reference evidence="3 4" key="1">
    <citation type="submission" date="2019-10" db="EMBL/GenBank/DDBJ databases">
        <title>Assembly and Annotation for the nematode Trichostrongylus colubriformis.</title>
        <authorList>
            <person name="Martin J."/>
        </authorList>
    </citation>
    <scope>NUCLEOTIDE SEQUENCE [LARGE SCALE GENOMIC DNA]</scope>
    <source>
        <strain evidence="3">G859</strain>
        <tissue evidence="3">Whole worm</tissue>
    </source>
</reference>
<dbReference type="PANTHER" id="PTHR13090:SF1">
    <property type="entry name" value="ARGININE-HYDROXYLASE NDUFAF5, MITOCHONDRIAL"/>
    <property type="match status" value="1"/>
</dbReference>
<evidence type="ECO:0000313" key="3">
    <source>
        <dbReference type="EMBL" id="KAK5977912.1"/>
    </source>
</evidence>
<keyword evidence="2" id="KW-0808">Transferase</keyword>
<evidence type="ECO:0000313" key="4">
    <source>
        <dbReference type="Proteomes" id="UP001331761"/>
    </source>
</evidence>
<dbReference type="GO" id="GO:0005739">
    <property type="term" value="C:mitochondrion"/>
    <property type="evidence" value="ECO:0007669"/>
    <property type="project" value="TreeGrafter"/>
</dbReference>
<dbReference type="GO" id="GO:0032981">
    <property type="term" value="P:mitochondrial respiratory chain complex I assembly"/>
    <property type="evidence" value="ECO:0007669"/>
    <property type="project" value="TreeGrafter"/>
</dbReference>
<dbReference type="Proteomes" id="UP001331761">
    <property type="component" value="Unassembled WGS sequence"/>
</dbReference>
<proteinExistence type="predicted"/>
<organism evidence="3 4">
    <name type="scientific">Trichostrongylus colubriformis</name>
    <name type="common">Black scour worm</name>
    <dbReference type="NCBI Taxonomy" id="6319"/>
    <lineage>
        <taxon>Eukaryota</taxon>
        <taxon>Metazoa</taxon>
        <taxon>Ecdysozoa</taxon>
        <taxon>Nematoda</taxon>
        <taxon>Chromadorea</taxon>
        <taxon>Rhabditida</taxon>
        <taxon>Rhabditina</taxon>
        <taxon>Rhabditomorpha</taxon>
        <taxon>Strongyloidea</taxon>
        <taxon>Trichostrongylidae</taxon>
        <taxon>Trichostrongylus</taxon>
    </lineage>
</organism>
<accession>A0AAN8IQF9</accession>
<keyword evidence="4" id="KW-1185">Reference proteome</keyword>
<dbReference type="AlphaFoldDB" id="A0AAN8IQF9"/>
<evidence type="ECO:0000256" key="1">
    <source>
        <dbReference type="ARBA" id="ARBA00022603"/>
    </source>
</evidence>
<gene>
    <name evidence="3" type="ORF">GCK32_018164</name>
</gene>
<comment type="caution">
    <text evidence="3">The sequence shown here is derived from an EMBL/GenBank/DDBJ whole genome shotgun (WGS) entry which is preliminary data.</text>
</comment>
<dbReference type="GO" id="GO:0008168">
    <property type="term" value="F:methyltransferase activity"/>
    <property type="evidence" value="ECO:0007669"/>
    <property type="project" value="UniProtKB-KW"/>
</dbReference>